<dbReference type="AlphaFoldDB" id="A0A9P9ES51"/>
<gene>
    <name evidence="2" type="ORF">EDB81DRAFT_760337</name>
</gene>
<dbReference type="InterPro" id="IPR022190">
    <property type="entry name" value="DUF3716"/>
</dbReference>
<dbReference type="EMBL" id="JAGMUV010000009">
    <property type="protein sequence ID" value="KAH7143953.1"/>
    <property type="molecule type" value="Genomic_DNA"/>
</dbReference>
<dbReference type="Proteomes" id="UP000738349">
    <property type="component" value="Unassembled WGS sequence"/>
</dbReference>
<accession>A0A9P9ES51</accession>
<dbReference type="Pfam" id="PF12511">
    <property type="entry name" value="DUF3716"/>
    <property type="match status" value="1"/>
</dbReference>
<feature type="region of interest" description="Disordered" evidence="1">
    <location>
        <begin position="363"/>
        <end position="397"/>
    </location>
</feature>
<keyword evidence="3" id="KW-1185">Reference proteome</keyword>
<name>A0A9P9ES51_9HYPO</name>
<proteinExistence type="predicted"/>
<sequence length="397" mass="42640">MPIRVRSSRLAKLPGVSNDSTSASASATSSDSTSNAGRRGVSRNSSFHSVSQEQLERLAQHAADVRALEALQDEDDDVDAEGEDVDDKASLGIILNSDTKLSSNGGGLVQNGHNGHNGHNGLSAIPRTSFIMPPNAMSSQQEAPTAEDVALEIYGDSIKIDSALCRKLASEPAVHDPSQRRPGQRLNMERRSNVEAVLAHITGEFAPSPCKNCRKGHGPWTTCIVYEGQMCGSCTNCWYNASGARCTFHENNHPQPHIIYGAVASGTAPGTVIYQQTPVPLPHQPQAVGNLSQVSQSGLPRTFPDMSNWGLSDPTGRLVTQAMGDVVGFSRRERHLARIEAAAKELGMRIAEYEEYLRTAEGMAEHQRAQEQAQEQAQARLSDGGVDDSSSHASPLR</sequence>
<organism evidence="2 3">
    <name type="scientific">Dactylonectria macrodidyma</name>
    <dbReference type="NCBI Taxonomy" id="307937"/>
    <lineage>
        <taxon>Eukaryota</taxon>
        <taxon>Fungi</taxon>
        <taxon>Dikarya</taxon>
        <taxon>Ascomycota</taxon>
        <taxon>Pezizomycotina</taxon>
        <taxon>Sordariomycetes</taxon>
        <taxon>Hypocreomycetidae</taxon>
        <taxon>Hypocreales</taxon>
        <taxon>Nectriaceae</taxon>
        <taxon>Dactylonectria</taxon>
    </lineage>
</organism>
<comment type="caution">
    <text evidence="2">The sequence shown here is derived from an EMBL/GenBank/DDBJ whole genome shotgun (WGS) entry which is preliminary data.</text>
</comment>
<feature type="compositionally biased region" description="Low complexity" evidence="1">
    <location>
        <begin position="17"/>
        <end position="36"/>
    </location>
</feature>
<feature type="region of interest" description="Disordered" evidence="1">
    <location>
        <begin position="1"/>
        <end position="55"/>
    </location>
</feature>
<reference evidence="2" key="1">
    <citation type="journal article" date="2021" name="Nat. Commun.">
        <title>Genetic determinants of endophytism in the Arabidopsis root mycobiome.</title>
        <authorList>
            <person name="Mesny F."/>
            <person name="Miyauchi S."/>
            <person name="Thiergart T."/>
            <person name="Pickel B."/>
            <person name="Atanasova L."/>
            <person name="Karlsson M."/>
            <person name="Huettel B."/>
            <person name="Barry K.W."/>
            <person name="Haridas S."/>
            <person name="Chen C."/>
            <person name="Bauer D."/>
            <person name="Andreopoulos W."/>
            <person name="Pangilinan J."/>
            <person name="LaButti K."/>
            <person name="Riley R."/>
            <person name="Lipzen A."/>
            <person name="Clum A."/>
            <person name="Drula E."/>
            <person name="Henrissat B."/>
            <person name="Kohler A."/>
            <person name="Grigoriev I.V."/>
            <person name="Martin F.M."/>
            <person name="Hacquard S."/>
        </authorList>
    </citation>
    <scope>NUCLEOTIDE SEQUENCE</scope>
    <source>
        <strain evidence="2">MPI-CAGE-AT-0147</strain>
    </source>
</reference>
<evidence type="ECO:0000313" key="2">
    <source>
        <dbReference type="EMBL" id="KAH7143953.1"/>
    </source>
</evidence>
<evidence type="ECO:0000313" key="3">
    <source>
        <dbReference type="Proteomes" id="UP000738349"/>
    </source>
</evidence>
<feature type="compositionally biased region" description="Polar residues" evidence="1">
    <location>
        <begin position="42"/>
        <end position="53"/>
    </location>
</feature>
<protein>
    <submittedName>
        <fullName evidence="2">Uncharacterized protein</fullName>
    </submittedName>
</protein>
<evidence type="ECO:0000256" key="1">
    <source>
        <dbReference type="SAM" id="MobiDB-lite"/>
    </source>
</evidence>
<feature type="compositionally biased region" description="Low complexity" evidence="1">
    <location>
        <begin position="370"/>
        <end position="380"/>
    </location>
</feature>
<dbReference type="OrthoDB" id="4174112at2759"/>